<dbReference type="RefSeq" id="WP_407864227.1">
    <property type="nucleotide sequence ID" value="NZ_BAAFZP010000001.1"/>
</dbReference>
<evidence type="ECO:0008006" key="3">
    <source>
        <dbReference type="Google" id="ProtNLM"/>
    </source>
</evidence>
<gene>
    <name evidence="1" type="ORF">PPNSA23_13300</name>
</gene>
<name>A0ABQ0GXJ9_9HYPH</name>
<organism evidence="1 2">
    <name type="scientific">Phyllobacterium phragmitis</name>
    <dbReference type="NCBI Taxonomy" id="2670329"/>
    <lineage>
        <taxon>Bacteria</taxon>
        <taxon>Pseudomonadati</taxon>
        <taxon>Pseudomonadota</taxon>
        <taxon>Alphaproteobacteria</taxon>
        <taxon>Hyphomicrobiales</taxon>
        <taxon>Phyllobacteriaceae</taxon>
        <taxon>Phyllobacterium</taxon>
    </lineage>
</organism>
<comment type="caution">
    <text evidence="1">The sequence shown here is derived from an EMBL/GenBank/DDBJ whole genome shotgun (WGS) entry which is preliminary data.</text>
</comment>
<reference evidence="1 2" key="1">
    <citation type="submission" date="2024-10" db="EMBL/GenBank/DDBJ databases">
        <title>Isolation, draft genome sequencing and identification of Phyllobacterium sp. NSA23, isolated from leaf soil.</title>
        <authorList>
            <person name="Akita H."/>
        </authorList>
    </citation>
    <scope>NUCLEOTIDE SEQUENCE [LARGE SCALE GENOMIC DNA]</scope>
    <source>
        <strain evidence="1 2">NSA23</strain>
    </source>
</reference>
<evidence type="ECO:0000313" key="1">
    <source>
        <dbReference type="EMBL" id="GAB1581387.1"/>
    </source>
</evidence>
<dbReference type="EMBL" id="BAAFZP010000001">
    <property type="protein sequence ID" value="GAB1581387.1"/>
    <property type="molecule type" value="Genomic_DNA"/>
</dbReference>
<protein>
    <recommendedName>
        <fullName evidence="3">Terminase small subunit</fullName>
    </recommendedName>
</protein>
<dbReference type="Proteomes" id="UP001628091">
    <property type="component" value="Unassembled WGS sequence"/>
</dbReference>
<sequence length="170" mass="18544">MTAPANPGGRARAGYHVTRKYGVPHADIAFLLNIEEKTYLRRLRLSGFDPDAAIRSDRLPDMEGILANIRTELLRLTEGGKVPDKGAADALTSLARALKTVIELARESTPPPAMETAPATVTPEELREALARIDRRINELADSRAAEIIRRRLDGPDGDRADEGVVLRGT</sequence>
<keyword evidence="2" id="KW-1185">Reference proteome</keyword>
<accession>A0ABQ0GXJ9</accession>
<evidence type="ECO:0000313" key="2">
    <source>
        <dbReference type="Proteomes" id="UP001628091"/>
    </source>
</evidence>
<proteinExistence type="predicted"/>